<feature type="region of interest" description="Disordered" evidence="12">
    <location>
        <begin position="3909"/>
        <end position="3948"/>
    </location>
</feature>
<keyword evidence="8 13" id="KW-1133">Transmembrane helix</keyword>
<dbReference type="CDD" id="cd00603">
    <property type="entry name" value="IPT_PCSR"/>
    <property type="match status" value="5"/>
</dbReference>
<dbReference type="SMART" id="SM01225">
    <property type="entry name" value="G8"/>
    <property type="match status" value="2"/>
</dbReference>
<keyword evidence="9 13" id="KW-0472">Membrane</keyword>
<evidence type="ECO:0000256" key="12">
    <source>
        <dbReference type="SAM" id="MobiDB-lite"/>
    </source>
</evidence>
<evidence type="ECO:0000256" key="6">
    <source>
        <dbReference type="ARBA" id="ARBA00022729"/>
    </source>
</evidence>
<reference evidence="16" key="2">
    <citation type="submission" date="2025-08" db="UniProtKB">
        <authorList>
            <consortium name="Ensembl"/>
        </authorList>
    </citation>
    <scope>IDENTIFICATION</scope>
    <source>
        <strain evidence="16">Glennie</strain>
    </source>
</reference>
<dbReference type="GO" id="GO:0051898">
    <property type="term" value="P:negative regulation of phosphatidylinositol 3-kinase/protein kinase B signal transduction"/>
    <property type="evidence" value="ECO:0007669"/>
    <property type="project" value="Ensembl"/>
</dbReference>
<dbReference type="PANTHER" id="PTHR46769">
    <property type="entry name" value="POLYCYSTIC KIDNEY AND HEPATIC DISEASE 1 (AUTOSOMAL RECESSIVE)-LIKE 1"/>
    <property type="match status" value="1"/>
</dbReference>
<dbReference type="GO" id="GO:0048471">
    <property type="term" value="C:perinuclear region of cytoplasm"/>
    <property type="evidence" value="ECO:0007669"/>
    <property type="project" value="Ensembl"/>
</dbReference>
<dbReference type="GO" id="GO:0032006">
    <property type="term" value="P:regulation of TOR signaling"/>
    <property type="evidence" value="ECO:0007669"/>
    <property type="project" value="Ensembl"/>
</dbReference>
<dbReference type="SUPFAM" id="SSF56988">
    <property type="entry name" value="Anthrax protective antigen"/>
    <property type="match status" value="1"/>
</dbReference>
<dbReference type="GO" id="GO:0036064">
    <property type="term" value="C:ciliary basal body"/>
    <property type="evidence" value="ECO:0007669"/>
    <property type="project" value="Ensembl"/>
</dbReference>
<dbReference type="Pfam" id="PF24606">
    <property type="entry name" value="CEMIP_beta-hel"/>
    <property type="match status" value="1"/>
</dbReference>
<feature type="transmembrane region" description="Helical" evidence="13">
    <location>
        <begin position="3877"/>
        <end position="3899"/>
    </location>
</feature>
<dbReference type="FunFam" id="2.160.20.10:FF:000108">
    <property type="entry name" value="PKHD1, fibrocystin/polyductin"/>
    <property type="match status" value="1"/>
</dbReference>
<evidence type="ECO:0000313" key="16">
    <source>
        <dbReference type="Ensembl" id="ENSOANP00000047063.1"/>
    </source>
</evidence>
<evidence type="ECO:0000259" key="14">
    <source>
        <dbReference type="PROSITE" id="PS51484"/>
    </source>
</evidence>
<dbReference type="SUPFAM" id="SSF51126">
    <property type="entry name" value="Pectin lyase-like"/>
    <property type="match status" value="2"/>
</dbReference>
<dbReference type="InterPro" id="IPR006626">
    <property type="entry name" value="PbH1"/>
</dbReference>
<dbReference type="Gene3D" id="2.60.40.10">
    <property type="entry name" value="Immunoglobulins"/>
    <property type="match status" value="6"/>
</dbReference>
<dbReference type="PANTHER" id="PTHR46769:SF1">
    <property type="entry name" value="FIBROCYSTIN"/>
    <property type="match status" value="1"/>
</dbReference>
<reference evidence="16" key="3">
    <citation type="submission" date="2025-09" db="UniProtKB">
        <authorList>
            <consortium name="Ensembl"/>
        </authorList>
    </citation>
    <scope>IDENTIFICATION</scope>
    <source>
        <strain evidence="16">Glennie</strain>
    </source>
</reference>
<name>A0A6I8NZZ6_ORNAN</name>
<dbReference type="InterPro" id="IPR013783">
    <property type="entry name" value="Ig-like_fold"/>
</dbReference>
<dbReference type="SUPFAM" id="SSF81296">
    <property type="entry name" value="E set domains"/>
    <property type="match status" value="5"/>
</dbReference>
<keyword evidence="6" id="KW-0732">Signal</keyword>
<dbReference type="InterPro" id="IPR012334">
    <property type="entry name" value="Pectin_lyas_fold"/>
</dbReference>
<dbReference type="GO" id="GO:0005783">
    <property type="term" value="C:endoplasmic reticulum"/>
    <property type="evidence" value="ECO:0007669"/>
    <property type="project" value="Ensembl"/>
</dbReference>
<dbReference type="GO" id="GO:1904054">
    <property type="term" value="P:regulation of cholangiocyte proliferation"/>
    <property type="evidence" value="ECO:0007669"/>
    <property type="project" value="Ensembl"/>
</dbReference>
<keyword evidence="10" id="KW-0325">Glycoprotein</keyword>
<evidence type="ECO:0000256" key="8">
    <source>
        <dbReference type="ARBA" id="ARBA00022989"/>
    </source>
</evidence>
<dbReference type="FunFam" id="2.60.40.10:FF:001444">
    <property type="entry name" value="PKHD1, fibrocystin/polyductin"/>
    <property type="match status" value="1"/>
</dbReference>
<evidence type="ECO:0000256" key="5">
    <source>
        <dbReference type="ARBA" id="ARBA00022692"/>
    </source>
</evidence>
<dbReference type="InterPro" id="IPR052387">
    <property type="entry name" value="Fibrocystin"/>
</dbReference>
<dbReference type="GO" id="GO:0070372">
    <property type="term" value="P:regulation of ERK1 and ERK2 cascade"/>
    <property type="evidence" value="ECO:0007669"/>
    <property type="project" value="Ensembl"/>
</dbReference>
<feature type="domain" description="PA14" evidence="15">
    <location>
        <begin position="335"/>
        <end position="495"/>
    </location>
</feature>
<protein>
    <submittedName>
        <fullName evidence="16">PKHD1 ciliary IPT domain containing fibrocystin/polyductin</fullName>
    </submittedName>
</protein>
<dbReference type="InterPro" id="IPR002909">
    <property type="entry name" value="IPT_dom"/>
</dbReference>
<evidence type="ECO:0000256" key="10">
    <source>
        <dbReference type="ARBA" id="ARBA00023180"/>
    </source>
</evidence>
<dbReference type="InterPro" id="IPR037524">
    <property type="entry name" value="PA14/GLEYA"/>
</dbReference>
<dbReference type="InterPro" id="IPR019316">
    <property type="entry name" value="G8_domain"/>
</dbReference>
<dbReference type="Proteomes" id="UP000002279">
    <property type="component" value="Chromosome X1"/>
</dbReference>
<reference evidence="16 17" key="1">
    <citation type="journal article" date="2008" name="Nature">
        <title>Genome analysis of the platypus reveals unique signatures of evolution.</title>
        <authorList>
            <person name="Warren W.C."/>
            <person name="Hillier L.W."/>
            <person name="Marshall Graves J.A."/>
            <person name="Birney E."/>
            <person name="Ponting C.P."/>
            <person name="Grutzner F."/>
            <person name="Belov K."/>
            <person name="Miller W."/>
            <person name="Clarke L."/>
            <person name="Chinwalla A.T."/>
            <person name="Yang S.P."/>
            <person name="Heger A."/>
            <person name="Locke D.P."/>
            <person name="Miethke P."/>
            <person name="Waters P.D."/>
            <person name="Veyrunes F."/>
            <person name="Fulton L."/>
            <person name="Fulton B."/>
            <person name="Graves T."/>
            <person name="Wallis J."/>
            <person name="Puente X.S."/>
            <person name="Lopez-Otin C."/>
            <person name="Ordonez G.R."/>
            <person name="Eichler E.E."/>
            <person name="Chen L."/>
            <person name="Cheng Z."/>
            <person name="Deakin J.E."/>
            <person name="Alsop A."/>
            <person name="Thompson K."/>
            <person name="Kirby P."/>
            <person name="Papenfuss A.T."/>
            <person name="Wakefield M.J."/>
            <person name="Olender T."/>
            <person name="Lancet D."/>
            <person name="Huttley G.A."/>
            <person name="Smit A.F."/>
            <person name="Pask A."/>
            <person name="Temple-Smith P."/>
            <person name="Batzer M.A."/>
            <person name="Walker J.A."/>
            <person name="Konkel M.K."/>
            <person name="Harris R.S."/>
            <person name="Whittington C.M."/>
            <person name="Wong E.S."/>
            <person name="Gemmell N.J."/>
            <person name="Buschiazzo E."/>
            <person name="Vargas Jentzsch I.M."/>
            <person name="Merkel A."/>
            <person name="Schmitz J."/>
            <person name="Zemann A."/>
            <person name="Churakov G."/>
            <person name="Kriegs J.O."/>
            <person name="Brosius J."/>
            <person name="Murchison E.P."/>
            <person name="Sachidanandam R."/>
            <person name="Smith C."/>
            <person name="Hannon G.J."/>
            <person name="Tsend-Ayush E."/>
            <person name="McMillan D."/>
            <person name="Attenborough R."/>
            <person name="Rens W."/>
            <person name="Ferguson-Smith M."/>
            <person name="Lefevre C.M."/>
            <person name="Sharp J.A."/>
            <person name="Nicholas K.R."/>
            <person name="Ray D.A."/>
            <person name="Kube M."/>
            <person name="Reinhardt R."/>
            <person name="Pringle T.H."/>
            <person name="Taylor J."/>
            <person name="Jones R.C."/>
            <person name="Nixon B."/>
            <person name="Dacheux J.L."/>
            <person name="Niwa H."/>
            <person name="Sekita Y."/>
            <person name="Huang X."/>
            <person name="Stark A."/>
            <person name="Kheradpour P."/>
            <person name="Kellis M."/>
            <person name="Flicek P."/>
            <person name="Chen Y."/>
            <person name="Webber C."/>
            <person name="Hardison R."/>
            <person name="Nelson J."/>
            <person name="Hallsworth-Pepin K."/>
            <person name="Delehaunty K."/>
            <person name="Markovic C."/>
            <person name="Minx P."/>
            <person name="Feng Y."/>
            <person name="Kremitzki C."/>
            <person name="Mitreva M."/>
            <person name="Glasscock J."/>
            <person name="Wylie T."/>
            <person name="Wohldmann P."/>
            <person name="Thiru P."/>
            <person name="Nhan M.N."/>
            <person name="Pohl C.S."/>
            <person name="Smith S.M."/>
            <person name="Hou S."/>
            <person name="Nefedov M."/>
            <person name="de Jong P.J."/>
            <person name="Renfree M.B."/>
            <person name="Mardis E.R."/>
            <person name="Wilson R.K."/>
        </authorList>
    </citation>
    <scope>NUCLEOTIDE SEQUENCE [LARGE SCALE GENOMIC DNA]</scope>
    <source>
        <strain evidence="16 17">Glennie</strain>
    </source>
</reference>
<keyword evidence="4" id="KW-1003">Cell membrane</keyword>
<sequence length="4115" mass="447058">MRRYHFRGKMKAWLVSVVNLEVIFLTVPYASLHIEPKEGSVAGGAWVTVNFEGGEDWPSSLLYPSDGSQLEMTLVNTEEPELARVPCDVLPIFTDLATVTCQIRSLPQEAPEGLYHLEVTSGGQVLSNWSEGPGDNSTFKFSRTQTPMVHQINPPSGVPGSVIQIRGWIITGKLETLDFGVEYIDSPLTLETELDTRVTLCSLIDRQTGLRYPVREAHGVGTLQCRVEGNYIGSQNVSFSVFNRGKSSVHKDAWRISAKQDLFLYQTHSEIRSVFPESGSLGGGTDITIAGDFFDRLAQVDVAGVPCHIRYVSPRTIKCTTGPVAEGTRLPGLHPGNRGLLFEVGDVPEGSDGTEAKPPDEWQVVPSASSPLGFGSAEGQRFRALLRGFFVAPETNNYTFWIQADNKASLYFSHSQDPRTKVKVASIPAGTADWFDSWERNGDEEAWQPKSQKLELTGGRRYYLEAVHHGMSPGQGMRIGVQIHNTWLTPKVVNTYLREKHQIRASAVQLPEIQMLTLSGPGDFRLSWGHAASQPVPANATAHQIQEAIEEMLAVKCELKPQHARVLLRFGFEQGVAHSGSDGTLTSGTEPFCGRFSVGQPQILLRLSPSSGTKYQLRQYPHLCFAYKGAMTNVLNISVTFTNIFLETVSKNLTCPWDLRQTRLDSWRFSCSNLWDSCVDPACSRFLPPRLTNTPVWVHQIDLLPPGPENGNPGPFFVDEVIVSDQNLTVSQADSRASLPGGNLIESLSVEGSPPTYKVSLWPASCGSDLPLIRPRFLPSEGRSEDQFSVNLSSQRLQRPSPPLGGVFQIQLPHTLISGVPVHISSADLRELLQNSADDFSAQYLKASDFTVIKDLSSCYRHVWTLTWMVKTGDLPNLIKVSAESLTGLSPAVTARLVYDGGVFLGPILGDMLATAHPLPQVVVGVNDIPAHCAGSCSFQYLGESTPRVSTVEYQLEDGFHLTAFITGSGFPAVRQDVQVSVSERNCAVTSANQSHVTCRMEALPVGEHRVQVRVKPTGLAIHARGGDAIYLSVKPRLSAVEPSSSSEIGGRWVTLGGTSLEGVSLILVGSQPCPIRNTTISSLSIQCRLPPRGDDGPTVNVTIISGNQSAVLPDAVTYSLSLNPIVLSLSRNGSNTAGDQTLFIRTSSLEEYTDLDVQVHVGGDPAWVREQVPEGFYVTLPPLPLGWHPISVTMNGIRIGSDGIDLQIQYLLEVFSIDPCCGSLLGGTTLTLSGLGFSEDPALISVSVSSQACDILQSTEDTIWCQVPPAFPMASLDSQTVPAPVEVRIGKQSIAHGAPSLAGQSNLTFWYQANLTPLVTALQGETVDGRLRLRVEGTHLSSSEAMLGDVTCDLELRVTNGTESLAECSLPLGSLEAGTYPFRVLQKQMGFANMSAGLQNFTVAPQITGVLPGQGSICGGTLLTVKGSAFRSRSKEVEVDLPGPYTCELRSLGDREISCLVLPGDGSSSVASQVLNVTVTVNGIASACLESCSLQLVEDATPTVDALTLRDDGRLTKLLIRGQRLARGSNELTVVVDDQLPCPVTFFNETGLVECQVIDISPGHHHLSVFNERNGRACMASGTSGFSITPRVLRFFPPSFGVWGGGLLTLQGAALQGQNTTMVLVGEEPCLPLDVGSGLIRCVLPAGNGSVPLKLEIDGVAYPTGAIDYEEASTPVLLFASPPEDLILSIGVAQISAVENMRILIGESPCLGVNGNWTVLRCLVPSLPAGEYQVRGHDLLRGWASSTLTYVSEVTVASISSNFGCLGGGMVHVRGAGFSPGNISAAVCGVPCTVSDNATTTDFSCQVRPLNASLAFLCSLRSLEMICEASSHPAVQCEVTIGPGTGKPLAAGSYIYLCKDGPACPITLGGRTHPAQWFSGLLISPKVERDEVLIYNSSCNITMETEAEMKCEGPNQPITAKITEIQKQPGQNTQGNFPLQFCHGWSWDHSWLPEGRPRDGDNVTVESGHSLLLDTNTSILASLHVKGGKLIFVGPGPIKLRAHHILVTDGGELRIGSPEEPFPGTAQIQLYGSSHSNTFFPYGAKFLAVRNGTLSLHGRVPRVSITYLRAAAQANDTKLALEEPVDWQPGDKAVVSGLGLEGSSQQDEIITIATVLDADLHLQSPLRYSHGFVEQRVAGRRLVLRATVALLSRNIVIRGNLTGERMAHLGLCAEAGLTIDASQPCLYERSERKLGSRDMGAVVIVQSFQGEPSRVHLQGVQFQHMGQAFQKHQSALTLAGPMGDSYIRDCSVWDSFNRGLSLLRTSGLRVDRNVFHNILGHGLLVGTHMEMRHLSWESVPWRENGDWSDQGNRIRSNAVIGVSGTEGLSNVEKFSPAGVYILSPVNVLEGNTVCSAGYGYFFHLLTNETSRAPLLSFSQNVAHSCTRFGLLVYPRYHPFQVNGSSPYLFQNFTTWGNQGGIQIFRSSNLQLQNFQVYSCKDFGIDTLESDENASVTDSLLLGHFTQKESFCMASGLQAPKRWDLVVSNTTFVNFDRNNCIAIRTCAGCYRGQGGFTVKVKQLRFANSPNRVAFPFPHAAMLEDLDGSLSGQVGNLVLPTVETLGSSCLVNISFSQAAQGSVCLGGVVFHRMSIGLDKAPDVMCDLTVTDSSHRNTTVNYVPDTLSNLYGWMALLKGQETYTLRFATPCVNRSLQYSATFDHFTSGDYLLVVHSDLPPFVDVLVTCGKRRGRPLQSLPTLSHDKGCDWFLNSPERRLTFLVAGEGQVHIKVQVKESLPPTTLAPSAAPEATLKWSLPQSWQGVKEGWGGYNDTLPSPGDDILILPNRTILVDVDLPCFKGFYVLGTLQFPVDRSNVLCAACIVILGGELKVGTFLSPLETGQGISILLRASEGVSCDRLAGVSTNPGTIGVYGKVELHSGYPRKSWTHLGTDIAPGNERIVVEDAVDWKPQGRIILSSSSYEAHEAELLTVKEVNDQHLQIHERLTYRHVGSSHILEDGRSISLAAEVGLLTRNIQIRSDTPCTGTLTVGSVQLPSGEEFSGVLQLSNVEIQKFGSPQHPTIDFSIVSPGSWIHSSVIHQSCGGGIRATKSRGISLHDNIVFNTAGHGIDLEGDDHSLTRNLVVLTKQPAGCPDWVAGIKVNRANGTSLLRNAVAGSERIGFHIQGHKCSPTESLGADNVAHSNLHGFHLYKGDGFHDCTKISGFLSYKNFDYGVMFHLESAVEVENVTLIDNGVALLPVAYGSPARAPALRKQRIIVRSSVIVATSSSFDCIRDRIRPLSANATVRDRAPLNPQGGRVGVLWPGFTSGQNQRPRDPWHKVRNDPAIVGIMKLEEVTFCNFVKSCYSDDLDVCILPNPGSTGIMHPITAVKTQMLHVKDQSKFYFYSSPPREDLGSEDCLKWGCESPRKFLFEDLDGSALRLPPPVSVFPKSESEWTDSCFNTGTFREDRKCSFRPGMGSYVCKQTDYAILVLDKLEISEENKEPPSVVSVTESFVEAFSSVDVQNSCSEPGPTPAFYSILPTSHPTTVCFGGKTPPVMRLYLTGSERAARVVLSVFYDEPQSPRVFYQESFIPPSPVGSASFLTLGTVGSNYFSFQDNLLYIILEGDDPVEVCSGSSVYVAFTVAEVISQEIHVLVVQQQLADFLQVSCDHLRVVYSMPGDEDNLRGIADNVAKRKRHCPPVASCPGYQKRTSKRRSLEEKAVDWMWPSHFETATSSTVMIIEIGDPPAQGRTESSPSLSRPMLQGFTHQIITAQQTGMLQKALDMPVEALLVTQPTGTIGSGNASLNTGNLVYVQPHTLSVQTQPSNGEVGKELPVQPHLVILDKKGRRVEILGPPWEPWIVQASLEGAPEMMLQGCPRLEVQDGWVRFTNLAVLNSGSNWHLVFNVVFPPGANLTARSRPFVVLPVEEGHTSTIIMATILCSAASWIALCFLVFCWSKKSQTKKPKNGQIAELQSGGNMEHPHLQPRHPTRLQRPQERTRQDHGMIREDIEMKTTVGKLDQFCQPTVNGGSRRTSNRVVHERADKRKAGSPGMEDLAPGPGYGPVPPLHPLAPQGGGEVGDWRDARERSFGYDLEDVAQKDLLLLLHPNFSQDRMPLRGQRSAALTLSCKHGVWQALGIVLHAYSTVVPPALIGRHSVSSKEYKRQSENHWH</sequence>
<dbReference type="GO" id="GO:0050679">
    <property type="term" value="P:positive regulation of epithelial cell proliferation"/>
    <property type="evidence" value="ECO:0007669"/>
    <property type="project" value="Ensembl"/>
</dbReference>
<dbReference type="Pfam" id="PF10162">
    <property type="entry name" value="G8"/>
    <property type="match status" value="2"/>
</dbReference>
<keyword evidence="5 13" id="KW-0812">Transmembrane</keyword>
<dbReference type="FunFam" id="2.160.20.10:FF:000034">
    <property type="entry name" value="PKHD1, fibrocystin/polyductin"/>
    <property type="match status" value="1"/>
</dbReference>
<dbReference type="GO" id="GO:0070062">
    <property type="term" value="C:extracellular exosome"/>
    <property type="evidence" value="ECO:0007669"/>
    <property type="project" value="Ensembl"/>
</dbReference>
<feature type="domain" description="G8" evidence="14">
    <location>
        <begin position="1950"/>
        <end position="2071"/>
    </location>
</feature>
<dbReference type="PROSITE" id="PS51820">
    <property type="entry name" value="PA14"/>
    <property type="match status" value="1"/>
</dbReference>
<evidence type="ECO:0000256" key="3">
    <source>
        <dbReference type="ARBA" id="ARBA00004316"/>
    </source>
</evidence>
<dbReference type="GO" id="GO:0001822">
    <property type="term" value="P:kidney development"/>
    <property type="evidence" value="ECO:0007669"/>
    <property type="project" value="Ensembl"/>
</dbReference>
<evidence type="ECO:0000256" key="13">
    <source>
        <dbReference type="SAM" id="Phobius"/>
    </source>
</evidence>
<dbReference type="GO" id="GO:0000132">
    <property type="term" value="P:establishment of mitotic spindle orientation"/>
    <property type="evidence" value="ECO:0007669"/>
    <property type="project" value="Ensembl"/>
</dbReference>
<evidence type="ECO:0000313" key="17">
    <source>
        <dbReference type="Proteomes" id="UP000002279"/>
    </source>
</evidence>
<proteinExistence type="predicted"/>
<dbReference type="GO" id="GO:0090175">
    <property type="term" value="P:regulation of establishment of planar polarity"/>
    <property type="evidence" value="ECO:0007669"/>
    <property type="project" value="Ensembl"/>
</dbReference>
<dbReference type="GO" id="GO:0045216">
    <property type="term" value="P:cell-cell junction organization"/>
    <property type="evidence" value="ECO:0007669"/>
    <property type="project" value="Ensembl"/>
</dbReference>
<dbReference type="Ensembl" id="ENSOANT00000052590.1">
    <property type="protein sequence ID" value="ENSOANP00000047063.1"/>
    <property type="gene ID" value="ENSOANG00000003131.3"/>
</dbReference>
<keyword evidence="7" id="KW-0677">Repeat</keyword>
<dbReference type="InterPro" id="IPR011050">
    <property type="entry name" value="Pectin_lyase_fold/virulence"/>
</dbReference>
<evidence type="ECO:0000256" key="9">
    <source>
        <dbReference type="ARBA" id="ARBA00023136"/>
    </source>
</evidence>
<keyword evidence="17" id="KW-1185">Reference proteome</keyword>
<dbReference type="GO" id="GO:0005813">
    <property type="term" value="C:centrosome"/>
    <property type="evidence" value="ECO:0007669"/>
    <property type="project" value="Ensembl"/>
</dbReference>
<dbReference type="GeneTree" id="ENSGT00940000160697"/>
<dbReference type="OMA" id="NFMVWGS"/>
<dbReference type="GO" id="GO:0010824">
    <property type="term" value="P:regulation of centrosome duplication"/>
    <property type="evidence" value="ECO:0007669"/>
    <property type="project" value="Ensembl"/>
</dbReference>
<feature type="domain" description="G8" evidence="14">
    <location>
        <begin position="2765"/>
        <end position="2891"/>
    </location>
</feature>
<evidence type="ECO:0000256" key="11">
    <source>
        <dbReference type="ARBA" id="ARBA00023273"/>
    </source>
</evidence>
<dbReference type="InterPro" id="IPR055401">
    <property type="entry name" value="CEMIP_beta-hel_dom"/>
</dbReference>
<evidence type="ECO:0000256" key="1">
    <source>
        <dbReference type="ARBA" id="ARBA00004167"/>
    </source>
</evidence>
<dbReference type="GO" id="GO:0006874">
    <property type="term" value="P:intracellular calcium ion homeostasis"/>
    <property type="evidence" value="ECO:0007669"/>
    <property type="project" value="Ensembl"/>
</dbReference>
<dbReference type="GO" id="GO:0048754">
    <property type="term" value="P:branching morphogenesis of an epithelial tube"/>
    <property type="evidence" value="ECO:0007669"/>
    <property type="project" value="Ensembl"/>
</dbReference>
<evidence type="ECO:0000256" key="4">
    <source>
        <dbReference type="ARBA" id="ARBA00022475"/>
    </source>
</evidence>
<feature type="transmembrane region" description="Helical" evidence="13">
    <location>
        <begin position="12"/>
        <end position="32"/>
    </location>
</feature>
<dbReference type="GO" id="GO:0005794">
    <property type="term" value="C:Golgi apparatus"/>
    <property type="evidence" value="ECO:0007669"/>
    <property type="project" value="Ensembl"/>
</dbReference>
<dbReference type="GO" id="GO:1904036">
    <property type="term" value="P:negative regulation of epithelial cell apoptotic process"/>
    <property type="evidence" value="ECO:0007669"/>
    <property type="project" value="Ensembl"/>
</dbReference>
<gene>
    <name evidence="16" type="primary">PKHD1</name>
</gene>
<dbReference type="Pfam" id="PF01833">
    <property type="entry name" value="TIG"/>
    <property type="match status" value="7"/>
</dbReference>
<dbReference type="InterPro" id="IPR014756">
    <property type="entry name" value="Ig_E-set"/>
</dbReference>
<evidence type="ECO:0000259" key="15">
    <source>
        <dbReference type="PROSITE" id="PS51820"/>
    </source>
</evidence>
<feature type="compositionally biased region" description="Basic and acidic residues" evidence="12">
    <location>
        <begin position="3937"/>
        <end position="3948"/>
    </location>
</feature>
<feature type="region of interest" description="Disordered" evidence="12">
    <location>
        <begin position="3965"/>
        <end position="4004"/>
    </location>
</feature>
<dbReference type="Gene3D" id="2.160.20.10">
    <property type="entry name" value="Single-stranded right-handed beta-helix, Pectin lyase-like"/>
    <property type="match status" value="2"/>
</dbReference>
<dbReference type="Bgee" id="ENSOANG00000003131">
    <property type="expression patterns" value="Expressed in adult mammalian kidney and 4 other cell types or tissues"/>
</dbReference>
<dbReference type="GO" id="GO:0097731">
    <property type="term" value="C:9+0 non-motile cilium"/>
    <property type="evidence" value="ECO:0007669"/>
    <property type="project" value="Ensembl"/>
</dbReference>
<organism evidence="16 17">
    <name type="scientific">Ornithorhynchus anatinus</name>
    <name type="common">Duckbill platypus</name>
    <dbReference type="NCBI Taxonomy" id="9258"/>
    <lineage>
        <taxon>Eukaryota</taxon>
        <taxon>Metazoa</taxon>
        <taxon>Chordata</taxon>
        <taxon>Craniata</taxon>
        <taxon>Vertebrata</taxon>
        <taxon>Euteleostomi</taxon>
        <taxon>Mammalia</taxon>
        <taxon>Monotremata</taxon>
        <taxon>Ornithorhynchidae</taxon>
        <taxon>Ornithorhynchus</taxon>
    </lineage>
</organism>
<feature type="compositionally biased region" description="Polar residues" evidence="12">
    <location>
        <begin position="3966"/>
        <end position="3980"/>
    </location>
</feature>
<dbReference type="GO" id="GO:0016324">
    <property type="term" value="C:apical plasma membrane"/>
    <property type="evidence" value="ECO:0007669"/>
    <property type="project" value="Ensembl"/>
</dbReference>
<dbReference type="PROSITE" id="PS51484">
    <property type="entry name" value="G8"/>
    <property type="match status" value="2"/>
</dbReference>
<keyword evidence="11" id="KW-0966">Cell projection</keyword>
<dbReference type="SMART" id="SM00429">
    <property type="entry name" value="IPT"/>
    <property type="match status" value="5"/>
</dbReference>
<dbReference type="InParanoid" id="A0A6I8NZZ6"/>
<accession>A0A6I8NZZ6</accession>
<dbReference type="GO" id="GO:0060271">
    <property type="term" value="P:cilium assembly"/>
    <property type="evidence" value="ECO:0007669"/>
    <property type="project" value="Ensembl"/>
</dbReference>
<dbReference type="FunCoup" id="A0A6I8NZZ6">
    <property type="interactions" value="7"/>
</dbReference>
<evidence type="ECO:0000256" key="2">
    <source>
        <dbReference type="ARBA" id="ARBA00004236"/>
    </source>
</evidence>
<dbReference type="GO" id="GO:0072686">
    <property type="term" value="C:mitotic spindle"/>
    <property type="evidence" value="ECO:0007669"/>
    <property type="project" value="Ensembl"/>
</dbReference>
<feature type="compositionally biased region" description="Basic and acidic residues" evidence="12">
    <location>
        <begin position="3981"/>
        <end position="3990"/>
    </location>
</feature>
<comment type="subcellular location">
    <subcellularLocation>
        <location evidence="2">Cell membrane</location>
    </subcellularLocation>
    <subcellularLocation>
        <location evidence="3">Cell projection</location>
    </subcellularLocation>
    <subcellularLocation>
        <location evidence="1">Membrane</location>
        <topology evidence="1">Single-pass membrane protein</topology>
    </subcellularLocation>
</comment>
<evidence type="ECO:0000256" key="7">
    <source>
        <dbReference type="ARBA" id="ARBA00022737"/>
    </source>
</evidence>
<dbReference type="SMART" id="SM00710">
    <property type="entry name" value="PbH1"/>
    <property type="match status" value="8"/>
</dbReference>
<dbReference type="GO" id="GO:0005829">
    <property type="term" value="C:cytosol"/>
    <property type="evidence" value="ECO:0007669"/>
    <property type="project" value="Ensembl"/>
</dbReference>